<reference evidence="1" key="1">
    <citation type="submission" date="2014-11" db="EMBL/GenBank/DDBJ databases">
        <authorList>
            <person name="Amaro Gonzalez C."/>
        </authorList>
    </citation>
    <scope>NUCLEOTIDE SEQUENCE</scope>
</reference>
<accession>A0A0E9PDB9</accession>
<evidence type="ECO:0000313" key="1">
    <source>
        <dbReference type="EMBL" id="JAH02524.1"/>
    </source>
</evidence>
<protein>
    <submittedName>
        <fullName evidence="1">Uncharacterized protein</fullName>
    </submittedName>
</protein>
<reference evidence="1" key="2">
    <citation type="journal article" date="2015" name="Fish Shellfish Immunol.">
        <title>Early steps in the European eel (Anguilla anguilla)-Vibrio vulnificus interaction in the gills: Role of the RtxA13 toxin.</title>
        <authorList>
            <person name="Callol A."/>
            <person name="Pajuelo D."/>
            <person name="Ebbesson L."/>
            <person name="Teles M."/>
            <person name="MacKenzie S."/>
            <person name="Amaro C."/>
        </authorList>
    </citation>
    <scope>NUCLEOTIDE SEQUENCE</scope>
</reference>
<name>A0A0E9PDB9_ANGAN</name>
<dbReference type="EMBL" id="GBXM01106053">
    <property type="protein sequence ID" value="JAH02524.1"/>
    <property type="molecule type" value="Transcribed_RNA"/>
</dbReference>
<dbReference type="AlphaFoldDB" id="A0A0E9PDB9"/>
<proteinExistence type="predicted"/>
<organism evidence="1">
    <name type="scientific">Anguilla anguilla</name>
    <name type="common">European freshwater eel</name>
    <name type="synonym">Muraena anguilla</name>
    <dbReference type="NCBI Taxonomy" id="7936"/>
    <lineage>
        <taxon>Eukaryota</taxon>
        <taxon>Metazoa</taxon>
        <taxon>Chordata</taxon>
        <taxon>Craniata</taxon>
        <taxon>Vertebrata</taxon>
        <taxon>Euteleostomi</taxon>
        <taxon>Actinopterygii</taxon>
        <taxon>Neopterygii</taxon>
        <taxon>Teleostei</taxon>
        <taxon>Anguilliformes</taxon>
        <taxon>Anguillidae</taxon>
        <taxon>Anguilla</taxon>
    </lineage>
</organism>
<sequence length="24" mass="2908">MRVSLIHLQVLLQTLLEFRLHPYS</sequence>